<dbReference type="SUPFAM" id="SSF53756">
    <property type="entry name" value="UDP-Glycosyltransferase/glycogen phosphorylase"/>
    <property type="match status" value="1"/>
</dbReference>
<dbReference type="PANTHER" id="PTHR45947:SF14">
    <property type="entry name" value="SLL1723 PROTEIN"/>
    <property type="match status" value="1"/>
</dbReference>
<organism evidence="4">
    <name type="scientific">Candidatus Methanogaster sp. ANME-2c ERB4</name>
    <dbReference type="NCBI Taxonomy" id="2759911"/>
    <lineage>
        <taxon>Archaea</taxon>
        <taxon>Methanobacteriati</taxon>
        <taxon>Methanobacteriota</taxon>
        <taxon>Stenosarchaea group</taxon>
        <taxon>Methanomicrobia</taxon>
        <taxon>Methanosarcinales</taxon>
        <taxon>ANME-2 cluster</taxon>
        <taxon>Candidatus Methanogasteraceae</taxon>
        <taxon>Candidatus Methanogaster</taxon>
    </lineage>
</organism>
<dbReference type="CDD" id="cd03801">
    <property type="entry name" value="GT4_PimA-like"/>
    <property type="match status" value="1"/>
</dbReference>
<dbReference type="EMBL" id="MT630760">
    <property type="protein sequence ID" value="QNO42747.1"/>
    <property type="molecule type" value="Genomic_DNA"/>
</dbReference>
<keyword evidence="4" id="KW-0808">Transferase</keyword>
<evidence type="ECO:0000313" key="4">
    <source>
        <dbReference type="EMBL" id="QNO42747.1"/>
    </source>
</evidence>
<evidence type="ECO:0000259" key="1">
    <source>
        <dbReference type="Pfam" id="PF00534"/>
    </source>
</evidence>
<feature type="domain" description="Glycosyl transferase family 1" evidence="1">
    <location>
        <begin position="183"/>
        <end position="349"/>
    </location>
</feature>
<feature type="domain" description="Glycosyltransferase subfamily 4-like N-terminal" evidence="2">
    <location>
        <begin position="60"/>
        <end position="173"/>
    </location>
</feature>
<keyword evidence="4" id="KW-0328">Glycosyltransferase</keyword>
<dbReference type="PANTHER" id="PTHR45947">
    <property type="entry name" value="SULFOQUINOVOSYL TRANSFERASE SQD2"/>
    <property type="match status" value="1"/>
</dbReference>
<accession>A0A7G9Y413</accession>
<dbReference type="EMBL" id="MT630670">
    <property type="protein sequence ID" value="QNO41770.1"/>
    <property type="molecule type" value="Genomic_DNA"/>
</dbReference>
<name>A0A7G9Y413_9EURY</name>
<reference evidence="4" key="1">
    <citation type="submission" date="2020-06" db="EMBL/GenBank/DDBJ databases">
        <title>Unique genomic features of the anaerobic methanotrophic archaea.</title>
        <authorList>
            <person name="Chadwick G.L."/>
            <person name="Skennerton C.T."/>
            <person name="Laso-Perez R."/>
            <person name="Leu A.O."/>
            <person name="Speth D.R."/>
            <person name="Yu H."/>
            <person name="Morgan-Lang C."/>
            <person name="Hatzenpichler R."/>
            <person name="Goudeau D."/>
            <person name="Malmstrom R."/>
            <person name="Brazelton W.J."/>
            <person name="Woyke T."/>
            <person name="Hallam S.J."/>
            <person name="Tyson G.W."/>
            <person name="Wegener G."/>
            <person name="Boetius A."/>
            <person name="Orphan V."/>
        </authorList>
    </citation>
    <scope>NUCLEOTIDE SEQUENCE</scope>
</reference>
<dbReference type="GO" id="GO:0102710">
    <property type="term" value="F:D-inositol-3-phosphate glycosyltransferase activity"/>
    <property type="evidence" value="ECO:0007669"/>
    <property type="project" value="UniProtKB-EC"/>
</dbReference>
<sequence length="380" mass="43273">MPIINVLLVADHLSYAGNMHGVGRLFSNTLPRFNKNKYNIVPCVLRKKDALNDLFTSQGIKIRYLGKTKFDPFTFMTLFKIIKEEKIDILHLHQYGASNFGRLAGFVAGVPVIIHSHDTDPNYPFYQRIADLILAHFTDKVIAVSESAKESTIKKRSIREDKVVVMHNAIPLEEFHELTPGQKEKERRSLGINPDHKIIGTVTRLRWEKGNKYLLEAASEVLKLFPKTVFLIVGDGPLREELQNLSKKLNIEENVIFYGFSRNAQRLYSIFDINVIASVTEGFSFALLEAMAMGKTVVATNVEGPKEILKDRETGLLVPAKDSRMLAQKIIYLLGNGQELKRLARNAKKESKKYDVDLYVKKLEKEYEDVLIKTKKSKSH</sequence>
<evidence type="ECO:0000259" key="2">
    <source>
        <dbReference type="Pfam" id="PF13439"/>
    </source>
</evidence>
<dbReference type="Pfam" id="PF13439">
    <property type="entry name" value="Glyco_transf_4"/>
    <property type="match status" value="1"/>
</dbReference>
<dbReference type="Pfam" id="PF00534">
    <property type="entry name" value="Glycos_transf_1"/>
    <property type="match status" value="1"/>
</dbReference>
<dbReference type="InterPro" id="IPR028098">
    <property type="entry name" value="Glyco_trans_4-like_N"/>
</dbReference>
<dbReference type="Gene3D" id="3.40.50.2000">
    <property type="entry name" value="Glycogen Phosphorylase B"/>
    <property type="match status" value="2"/>
</dbReference>
<protein>
    <submittedName>
        <fullName evidence="4">D-inositol-3-phosphate glycosyltransferase</fullName>
        <ecNumber evidence="4">2.4.1.250</ecNumber>
    </submittedName>
</protein>
<dbReference type="EC" id="2.4.1.250" evidence="4"/>
<evidence type="ECO:0000313" key="3">
    <source>
        <dbReference type="EMBL" id="QNO41770.1"/>
    </source>
</evidence>
<gene>
    <name evidence="4" type="primary">mshA_2</name>
    <name evidence="4" type="ORF">BPAOADCO_00011</name>
    <name evidence="3" type="ORF">PIKABMHP_00011</name>
</gene>
<proteinExistence type="predicted"/>
<dbReference type="InterPro" id="IPR001296">
    <property type="entry name" value="Glyco_trans_1"/>
</dbReference>
<dbReference type="AlphaFoldDB" id="A0A7G9Y413"/>
<dbReference type="InterPro" id="IPR050194">
    <property type="entry name" value="Glycosyltransferase_grp1"/>
</dbReference>